<dbReference type="Gene3D" id="3.40.30.10">
    <property type="entry name" value="Glutaredoxin"/>
    <property type="match status" value="1"/>
</dbReference>
<evidence type="ECO:0000259" key="1">
    <source>
        <dbReference type="Pfam" id="PF01323"/>
    </source>
</evidence>
<dbReference type="Proteomes" id="UP000634476">
    <property type="component" value="Unassembled WGS sequence"/>
</dbReference>
<dbReference type="AlphaFoldDB" id="A0A8J3WRK5"/>
<keyword evidence="3" id="KW-1185">Reference proteome</keyword>
<name>A0A8J3WRK5_9ACTN</name>
<dbReference type="CDD" id="cd03024">
    <property type="entry name" value="DsbA_FrnE"/>
    <property type="match status" value="1"/>
</dbReference>
<dbReference type="InterPro" id="IPR036249">
    <property type="entry name" value="Thioredoxin-like_sf"/>
</dbReference>
<organism evidence="2 3">
    <name type="scientific">Planobispora takensis</name>
    <dbReference type="NCBI Taxonomy" id="1367882"/>
    <lineage>
        <taxon>Bacteria</taxon>
        <taxon>Bacillati</taxon>
        <taxon>Actinomycetota</taxon>
        <taxon>Actinomycetes</taxon>
        <taxon>Streptosporangiales</taxon>
        <taxon>Streptosporangiaceae</taxon>
        <taxon>Planobispora</taxon>
    </lineage>
</organism>
<dbReference type="RefSeq" id="WP_239129935.1">
    <property type="nucleotide sequence ID" value="NZ_BOOK01000010.1"/>
</dbReference>
<comment type="caution">
    <text evidence="2">The sequence shown here is derived from an EMBL/GenBank/DDBJ whole genome shotgun (WGS) entry which is preliminary data.</text>
</comment>
<dbReference type="InterPro" id="IPR001853">
    <property type="entry name" value="DSBA-like_thioredoxin_dom"/>
</dbReference>
<accession>A0A8J3WRK5</accession>
<dbReference type="GO" id="GO:0016491">
    <property type="term" value="F:oxidoreductase activity"/>
    <property type="evidence" value="ECO:0007669"/>
    <property type="project" value="InterPro"/>
</dbReference>
<evidence type="ECO:0000313" key="2">
    <source>
        <dbReference type="EMBL" id="GIH99754.1"/>
    </source>
</evidence>
<gene>
    <name evidence="2" type="ORF">Pta02_17630</name>
</gene>
<dbReference type="PANTHER" id="PTHR13887">
    <property type="entry name" value="GLUTATHIONE S-TRANSFERASE KAPPA"/>
    <property type="match status" value="1"/>
</dbReference>
<sequence length="242" mass="25775">MSGPPPRLHAYVKVEIYSDVVCPWCYIGHTRFARAAERYRAKGGQVEVVLRPFQLAPDAESRGEPLIDWLAAKFGGPERAGQMMTRVVSAGAEDGLELNFDRAVHANTFEAHRLIRLAAEQGRGEEMLERLFRAHFTDGLDIGSAEVLEKLAGELGVRTGSASGSGAGDGRDGAADVREDLAGARAIGVTSVPLFLFEGRFAVSGAQPEDVLLAALEEVAERTGQTPAAQAGDGCDDDHCAV</sequence>
<dbReference type="EMBL" id="BOOK01000010">
    <property type="protein sequence ID" value="GIH99754.1"/>
    <property type="molecule type" value="Genomic_DNA"/>
</dbReference>
<dbReference type="Pfam" id="PF01323">
    <property type="entry name" value="DSBA"/>
    <property type="match status" value="1"/>
</dbReference>
<reference evidence="2" key="1">
    <citation type="submission" date="2021-01" db="EMBL/GenBank/DDBJ databases">
        <title>Whole genome shotgun sequence of Planobispora takensis NBRC 109077.</title>
        <authorList>
            <person name="Komaki H."/>
            <person name="Tamura T."/>
        </authorList>
    </citation>
    <scope>NUCLEOTIDE SEQUENCE</scope>
    <source>
        <strain evidence="2">NBRC 109077</strain>
    </source>
</reference>
<evidence type="ECO:0000313" key="3">
    <source>
        <dbReference type="Proteomes" id="UP000634476"/>
    </source>
</evidence>
<protein>
    <submittedName>
        <fullName evidence="2">DSBA oxidoreductase</fullName>
    </submittedName>
</protein>
<proteinExistence type="predicted"/>
<feature type="domain" description="DSBA-like thioredoxin" evidence="1">
    <location>
        <begin position="14"/>
        <end position="216"/>
    </location>
</feature>
<dbReference type="SUPFAM" id="SSF52833">
    <property type="entry name" value="Thioredoxin-like"/>
    <property type="match status" value="1"/>
</dbReference>
<dbReference type="PANTHER" id="PTHR13887:SF41">
    <property type="entry name" value="THIOREDOXIN SUPERFAMILY PROTEIN"/>
    <property type="match status" value="1"/>
</dbReference>